<sequence length="362" mass="39618">MGRRLPWKRAGDAVTSSPQRTPETESPAPPTPTPTPARESHCTPTLRRQRAPESRLGSVRSPSTSPPPEPPQERLMLAGPFADDRYRMVEDEFLHTAQRFTTHLHRAEYNRLKARAESQNAAAIRAIARPVVGLLTASARVRHEAARRAAKQRTVLQAADGGGGDPEPWIGTSLQGLMERPRNETRSITSYTPAHSTTRAAAGYHPTSTTDRPSNKRDNLPSHRRHCLDITSPAPSTPAPLRVTASSQPSTTPRHPAQHSTPSRSRDPVTLTTSRTATATAGTHTPSRSGSVRDKAGDGRMRGGRQARADLAHAHASEDDNDDPFGFSRRKARREQSKEKLRKPGEKDPPKKLSPDTIPSFL</sequence>
<feature type="region of interest" description="Disordered" evidence="1">
    <location>
        <begin position="181"/>
        <end position="362"/>
    </location>
</feature>
<dbReference type="EMBL" id="LFRF01000004">
    <property type="protein sequence ID" value="KND93212.1"/>
    <property type="molecule type" value="Genomic_DNA"/>
</dbReference>
<comment type="caution">
    <text evidence="2">The sequence shown here is derived from an EMBL/GenBank/DDBJ whole genome shotgun (WGS) entry which is preliminary data.</text>
</comment>
<feature type="compositionally biased region" description="Polar residues" evidence="1">
    <location>
        <begin position="244"/>
        <end position="263"/>
    </location>
</feature>
<keyword evidence="3" id="KW-1185">Reference proteome</keyword>
<gene>
    <name evidence="2" type="ORF">TOPH_02214</name>
</gene>
<feature type="compositionally biased region" description="Low complexity" evidence="1">
    <location>
        <begin position="270"/>
        <end position="285"/>
    </location>
</feature>
<evidence type="ECO:0000256" key="1">
    <source>
        <dbReference type="SAM" id="MobiDB-lite"/>
    </source>
</evidence>
<organism evidence="2 3">
    <name type="scientific">Tolypocladium ophioglossoides (strain CBS 100239)</name>
    <name type="common">Snaketongue truffleclub</name>
    <name type="synonym">Elaphocordyceps ophioglossoides</name>
    <dbReference type="NCBI Taxonomy" id="1163406"/>
    <lineage>
        <taxon>Eukaryota</taxon>
        <taxon>Fungi</taxon>
        <taxon>Dikarya</taxon>
        <taxon>Ascomycota</taxon>
        <taxon>Pezizomycotina</taxon>
        <taxon>Sordariomycetes</taxon>
        <taxon>Hypocreomycetidae</taxon>
        <taxon>Hypocreales</taxon>
        <taxon>Ophiocordycipitaceae</taxon>
        <taxon>Tolypocladium</taxon>
    </lineage>
</organism>
<evidence type="ECO:0000313" key="2">
    <source>
        <dbReference type="EMBL" id="KND93212.1"/>
    </source>
</evidence>
<reference evidence="2 3" key="1">
    <citation type="journal article" date="2015" name="BMC Genomics">
        <title>The genome of the truffle-parasite Tolypocladium ophioglossoides and the evolution of antifungal peptaibiotics.</title>
        <authorList>
            <person name="Quandt C.A."/>
            <person name="Bushley K.E."/>
            <person name="Spatafora J.W."/>
        </authorList>
    </citation>
    <scope>NUCLEOTIDE SEQUENCE [LARGE SCALE GENOMIC DNA]</scope>
    <source>
        <strain evidence="2 3">CBS 100239</strain>
    </source>
</reference>
<accession>A0A0L0NGE3</accession>
<name>A0A0L0NGE3_TOLOC</name>
<feature type="compositionally biased region" description="Polar residues" evidence="1">
    <location>
        <begin position="186"/>
        <end position="199"/>
    </location>
</feature>
<feature type="region of interest" description="Disordered" evidence="1">
    <location>
        <begin position="1"/>
        <end position="74"/>
    </location>
</feature>
<proteinExistence type="predicted"/>
<feature type="compositionally biased region" description="Basic and acidic residues" evidence="1">
    <location>
        <begin position="334"/>
        <end position="354"/>
    </location>
</feature>
<protein>
    <submittedName>
        <fullName evidence="2">Uncharacterized protein</fullName>
    </submittedName>
</protein>
<dbReference type="STRING" id="1163406.A0A0L0NGE3"/>
<evidence type="ECO:0000313" key="3">
    <source>
        <dbReference type="Proteomes" id="UP000036947"/>
    </source>
</evidence>
<dbReference type="Proteomes" id="UP000036947">
    <property type="component" value="Unassembled WGS sequence"/>
</dbReference>
<feature type="compositionally biased region" description="Basic and acidic residues" evidence="1">
    <location>
        <begin position="291"/>
        <end position="318"/>
    </location>
</feature>
<dbReference type="AlphaFoldDB" id="A0A0L0NGE3"/>
<dbReference type="OrthoDB" id="4927915at2759"/>